<organism evidence="1">
    <name type="scientific">marine sediment metagenome</name>
    <dbReference type="NCBI Taxonomy" id="412755"/>
    <lineage>
        <taxon>unclassified sequences</taxon>
        <taxon>metagenomes</taxon>
        <taxon>ecological metagenomes</taxon>
    </lineage>
</organism>
<name>X1URP8_9ZZZZ</name>
<dbReference type="EMBL" id="BARW01043475">
    <property type="protein sequence ID" value="GAJ20183.1"/>
    <property type="molecule type" value="Genomic_DNA"/>
</dbReference>
<accession>X1URP8</accession>
<proteinExistence type="predicted"/>
<feature type="non-terminal residue" evidence="1">
    <location>
        <position position="32"/>
    </location>
</feature>
<dbReference type="AlphaFoldDB" id="X1URP8"/>
<comment type="caution">
    <text evidence="1">The sequence shown here is derived from an EMBL/GenBank/DDBJ whole genome shotgun (WGS) entry which is preliminary data.</text>
</comment>
<reference evidence="1" key="1">
    <citation type="journal article" date="2014" name="Front. Microbiol.">
        <title>High frequency of phylogenetically diverse reductive dehalogenase-homologous genes in deep subseafloor sedimentary metagenomes.</title>
        <authorList>
            <person name="Kawai M."/>
            <person name="Futagami T."/>
            <person name="Toyoda A."/>
            <person name="Takaki Y."/>
            <person name="Nishi S."/>
            <person name="Hori S."/>
            <person name="Arai W."/>
            <person name="Tsubouchi T."/>
            <person name="Morono Y."/>
            <person name="Uchiyama I."/>
            <person name="Ito T."/>
            <person name="Fujiyama A."/>
            <person name="Inagaki F."/>
            <person name="Takami H."/>
        </authorList>
    </citation>
    <scope>NUCLEOTIDE SEQUENCE</scope>
    <source>
        <strain evidence="1">Expedition CK06-06</strain>
    </source>
</reference>
<gene>
    <name evidence="1" type="ORF">S12H4_63642</name>
</gene>
<sequence length="32" mass="3714">FTPDPLRKEASYARRNEVEMEKLLPLVGIDPE</sequence>
<evidence type="ECO:0000313" key="1">
    <source>
        <dbReference type="EMBL" id="GAJ20183.1"/>
    </source>
</evidence>
<protein>
    <submittedName>
        <fullName evidence="1">Uncharacterized protein</fullName>
    </submittedName>
</protein>
<feature type="non-terminal residue" evidence="1">
    <location>
        <position position="1"/>
    </location>
</feature>